<dbReference type="STRING" id="98765.A0A2R6NRF7"/>
<sequence length="214" mass="24310">MASKSPSLYATLIILCTALNMFLFARRLQGLRRQPIPYTYVGDDFPEFLPHEPLRGDLSMTFFADPASSFPISGPGTAELWESIYPPGYGFVRLGDESRLLCVAMFHQLHCIEKMRIFLDDPTNKHVAFGHQQHCMNYLRQLFLCKADLTLEPIIDLDYPAQALDLSVDLVMKSGSRVVHSCGDWETVYDTVGDNYKKWKASWNISSPFTSESE</sequence>
<keyword evidence="3" id="KW-0812">Transmembrane</keyword>
<organism evidence="4 5">
    <name type="scientific">Hermanssonia centrifuga</name>
    <dbReference type="NCBI Taxonomy" id="98765"/>
    <lineage>
        <taxon>Eukaryota</taxon>
        <taxon>Fungi</taxon>
        <taxon>Dikarya</taxon>
        <taxon>Basidiomycota</taxon>
        <taxon>Agaricomycotina</taxon>
        <taxon>Agaricomycetes</taxon>
        <taxon>Polyporales</taxon>
        <taxon>Meruliaceae</taxon>
        <taxon>Hermanssonia</taxon>
    </lineage>
</organism>
<feature type="transmembrane region" description="Helical" evidence="3">
    <location>
        <begin position="6"/>
        <end position="25"/>
    </location>
</feature>
<proteinExistence type="inferred from homology"/>
<keyword evidence="3" id="KW-1133">Transmembrane helix</keyword>
<dbReference type="OrthoDB" id="3687641at2759"/>
<protein>
    <recommendedName>
        <fullName evidence="6">Oxidase ustYa</fullName>
    </recommendedName>
</protein>
<reference evidence="4 5" key="1">
    <citation type="submission" date="2018-02" db="EMBL/GenBank/DDBJ databases">
        <title>Genome sequence of the basidiomycete white-rot fungus Phlebia centrifuga.</title>
        <authorList>
            <person name="Granchi Z."/>
            <person name="Peng M."/>
            <person name="de Vries R.P."/>
            <person name="Hilden K."/>
            <person name="Makela M.R."/>
            <person name="Grigoriev I."/>
            <person name="Riley R."/>
        </authorList>
    </citation>
    <scope>NUCLEOTIDE SEQUENCE [LARGE SCALE GENOMIC DNA]</scope>
    <source>
        <strain evidence="4 5">FBCC195</strain>
    </source>
</reference>
<accession>A0A2R6NRF7</accession>
<comment type="caution">
    <text evidence="4">The sequence shown here is derived from an EMBL/GenBank/DDBJ whole genome shotgun (WGS) entry which is preliminary data.</text>
</comment>
<dbReference type="Pfam" id="PF11807">
    <property type="entry name" value="UstYa"/>
    <property type="match status" value="1"/>
</dbReference>
<comment type="pathway">
    <text evidence="1">Mycotoxin biosynthesis.</text>
</comment>
<evidence type="ECO:0000256" key="2">
    <source>
        <dbReference type="ARBA" id="ARBA00035112"/>
    </source>
</evidence>
<evidence type="ECO:0000256" key="1">
    <source>
        <dbReference type="ARBA" id="ARBA00004685"/>
    </source>
</evidence>
<evidence type="ECO:0008006" key="6">
    <source>
        <dbReference type="Google" id="ProtNLM"/>
    </source>
</evidence>
<gene>
    <name evidence="4" type="ORF">PHLCEN_2v9184</name>
</gene>
<comment type="similarity">
    <text evidence="2">Belongs to the ustYa family.</text>
</comment>
<name>A0A2R6NRF7_9APHY</name>
<dbReference type="EMBL" id="MLYV02000906">
    <property type="protein sequence ID" value="PSR75321.1"/>
    <property type="molecule type" value="Genomic_DNA"/>
</dbReference>
<dbReference type="AlphaFoldDB" id="A0A2R6NRF7"/>
<evidence type="ECO:0000313" key="4">
    <source>
        <dbReference type="EMBL" id="PSR75321.1"/>
    </source>
</evidence>
<dbReference type="Proteomes" id="UP000186601">
    <property type="component" value="Unassembled WGS sequence"/>
</dbReference>
<dbReference type="InterPro" id="IPR021765">
    <property type="entry name" value="UstYa-like"/>
</dbReference>
<evidence type="ECO:0000313" key="5">
    <source>
        <dbReference type="Proteomes" id="UP000186601"/>
    </source>
</evidence>
<dbReference type="GO" id="GO:0043386">
    <property type="term" value="P:mycotoxin biosynthetic process"/>
    <property type="evidence" value="ECO:0007669"/>
    <property type="project" value="InterPro"/>
</dbReference>
<evidence type="ECO:0000256" key="3">
    <source>
        <dbReference type="SAM" id="Phobius"/>
    </source>
</evidence>
<keyword evidence="5" id="KW-1185">Reference proteome</keyword>
<keyword evidence="3" id="KW-0472">Membrane</keyword>
<dbReference type="PANTHER" id="PTHR33365">
    <property type="entry name" value="YALI0B05434P"/>
    <property type="match status" value="1"/>
</dbReference>
<dbReference type="PANTHER" id="PTHR33365:SF4">
    <property type="entry name" value="CYCLOCHLOROTINE BIOSYNTHESIS PROTEIN O"/>
    <property type="match status" value="1"/>
</dbReference>